<evidence type="ECO:0000313" key="3">
    <source>
        <dbReference type="Proteomes" id="UP001363035"/>
    </source>
</evidence>
<dbReference type="InterPro" id="IPR001173">
    <property type="entry name" value="Glyco_trans_2-like"/>
</dbReference>
<evidence type="ECO:0000313" key="2">
    <source>
        <dbReference type="EMBL" id="MEI5985208.1"/>
    </source>
</evidence>
<feature type="domain" description="Glycosyltransferase 2-like" evidence="1">
    <location>
        <begin position="7"/>
        <end position="165"/>
    </location>
</feature>
<dbReference type="CDD" id="cd00761">
    <property type="entry name" value="Glyco_tranf_GTA_type"/>
    <property type="match status" value="1"/>
</dbReference>
<dbReference type="PANTHER" id="PTHR22916:SF3">
    <property type="entry name" value="UDP-GLCNAC:BETAGAL BETA-1,3-N-ACETYLGLUCOSAMINYLTRANSFERASE-LIKE PROTEIN 1"/>
    <property type="match status" value="1"/>
</dbReference>
<comment type="caution">
    <text evidence="2">The sequence shown here is derived from an EMBL/GenBank/DDBJ whole genome shotgun (WGS) entry which is preliminary data.</text>
</comment>
<keyword evidence="3" id="KW-1185">Reference proteome</keyword>
<dbReference type="Gene3D" id="3.90.550.10">
    <property type="entry name" value="Spore Coat Polysaccharide Biosynthesis Protein SpsA, Chain A"/>
    <property type="match status" value="1"/>
</dbReference>
<dbReference type="Pfam" id="PF00535">
    <property type="entry name" value="Glycos_transf_2"/>
    <property type="match status" value="1"/>
</dbReference>
<reference evidence="2 3" key="1">
    <citation type="submission" date="2024-01" db="EMBL/GenBank/DDBJ databases">
        <title>Sphingobacterium tenebrionis sp. nov., a novel endophyte isolated from tenebrio molitor intestines.</title>
        <authorList>
            <person name="Zhang C."/>
        </authorList>
    </citation>
    <scope>NUCLEOTIDE SEQUENCE [LARGE SCALE GENOMIC DNA]</scope>
    <source>
        <strain evidence="2 3">PU5-4</strain>
    </source>
</reference>
<keyword evidence="2" id="KW-0808">Transferase</keyword>
<evidence type="ECO:0000259" key="1">
    <source>
        <dbReference type="Pfam" id="PF00535"/>
    </source>
</evidence>
<dbReference type="EMBL" id="JAYLLN010000021">
    <property type="protein sequence ID" value="MEI5985208.1"/>
    <property type="molecule type" value="Genomic_DNA"/>
</dbReference>
<dbReference type="SUPFAM" id="SSF53448">
    <property type="entry name" value="Nucleotide-diphospho-sugar transferases"/>
    <property type="match status" value="1"/>
</dbReference>
<dbReference type="Proteomes" id="UP001363035">
    <property type="component" value="Unassembled WGS sequence"/>
</dbReference>
<keyword evidence="2" id="KW-0328">Glycosyltransferase</keyword>
<sequence>MDLITFLLPAYKAKFLKSAIQSILDQTYSNFELIIVDDCSPEGLEKIVELFDDPRIKYFKNEINIGGANLVNQWNHCLQFANGEYLVLAADDDLYEPDFLSSGMTIMNKYPNLDIVHSPIKIINEKNEIIGLDGFIPEYSSKIEFVFYWLNATVFTCIGNYLFKSSKIKELKFIDFPSAFGSDTASVIQMTDNGMGSIGSRAFNFRISSIHLSSNLGKINDKLSANTQLFNWFKNLTFPNAENEIDKYCLHEIRWEKLYAKCMYDYYQLVVRHLPIHKLSLVRKCEILSPKDQFKLILRYFKDKIIGK</sequence>
<dbReference type="EC" id="2.4.-.-" evidence="2"/>
<name>A0ABU8I6S9_9SPHI</name>
<dbReference type="GO" id="GO:0016757">
    <property type="term" value="F:glycosyltransferase activity"/>
    <property type="evidence" value="ECO:0007669"/>
    <property type="project" value="UniProtKB-KW"/>
</dbReference>
<dbReference type="PANTHER" id="PTHR22916">
    <property type="entry name" value="GLYCOSYLTRANSFERASE"/>
    <property type="match status" value="1"/>
</dbReference>
<proteinExistence type="predicted"/>
<accession>A0ABU8I6S9</accession>
<organism evidence="2 3">
    <name type="scientific">Sphingobacterium tenebrionis</name>
    <dbReference type="NCBI Taxonomy" id="3111775"/>
    <lineage>
        <taxon>Bacteria</taxon>
        <taxon>Pseudomonadati</taxon>
        <taxon>Bacteroidota</taxon>
        <taxon>Sphingobacteriia</taxon>
        <taxon>Sphingobacteriales</taxon>
        <taxon>Sphingobacteriaceae</taxon>
        <taxon>Sphingobacterium</taxon>
    </lineage>
</organism>
<dbReference type="RefSeq" id="WP_134776372.1">
    <property type="nucleotide sequence ID" value="NZ_JAYLLN010000021.1"/>
</dbReference>
<protein>
    <submittedName>
        <fullName evidence="2">Glycosyltransferase</fullName>
        <ecNumber evidence="2">2.4.-.-</ecNumber>
    </submittedName>
</protein>
<dbReference type="InterPro" id="IPR029044">
    <property type="entry name" value="Nucleotide-diphossugar_trans"/>
</dbReference>
<gene>
    <name evidence="2" type="ORF">VJ786_09860</name>
</gene>